<keyword evidence="4" id="KW-1185">Reference proteome</keyword>
<comment type="caution">
    <text evidence="3">The sequence shown here is derived from an EMBL/GenBank/DDBJ whole genome shotgun (WGS) entry which is preliminary data.</text>
</comment>
<gene>
    <name evidence="3" type="ORF">HNR10_003782</name>
</gene>
<protein>
    <submittedName>
        <fullName evidence="3">ABC-2 type transport system permease protein</fullName>
    </submittedName>
</protein>
<feature type="transmembrane region" description="Helical" evidence="2">
    <location>
        <begin position="171"/>
        <end position="193"/>
    </location>
</feature>
<dbReference type="AlphaFoldDB" id="A0A7Z0EQJ1"/>
<dbReference type="EMBL" id="JACCFS010000001">
    <property type="protein sequence ID" value="NYJ35901.1"/>
    <property type="molecule type" value="Genomic_DNA"/>
</dbReference>
<feature type="transmembrane region" description="Helical" evidence="2">
    <location>
        <begin position="91"/>
        <end position="109"/>
    </location>
</feature>
<sequence>MRGADVARTEPERRTGRAEATAARPTGIGREVAAEWVRQSSLRSTWWCVGAAVLGLALFAAMMGFSSLSRITENAVEADSSSFVQLLSQGHFYIVQFTVLTLAALAATGEFGNGSVTSTLLWTPRRGRLLAARSLVTAGIAFVTGVAATAAGVAVLAVFLGRYVDVDVLELMATGVSAGACMALFAVLFVGLGTALRGTAGTITVGFLLLMGVPLVMQLSGVTFLDDLAALLPGLAGIEFYAGGDVGFYTSPYDGVVNVATVAGWAVAAQIVALAELRVRDV</sequence>
<keyword evidence="2" id="KW-1133">Transmembrane helix</keyword>
<feature type="region of interest" description="Disordered" evidence="1">
    <location>
        <begin position="1"/>
        <end position="24"/>
    </location>
</feature>
<organism evidence="3 4">
    <name type="scientific">Nocardiopsis aegyptia</name>
    <dbReference type="NCBI Taxonomy" id="220378"/>
    <lineage>
        <taxon>Bacteria</taxon>
        <taxon>Bacillati</taxon>
        <taxon>Actinomycetota</taxon>
        <taxon>Actinomycetes</taxon>
        <taxon>Streptosporangiales</taxon>
        <taxon>Nocardiopsidaceae</taxon>
        <taxon>Nocardiopsis</taxon>
    </lineage>
</organism>
<evidence type="ECO:0000313" key="4">
    <source>
        <dbReference type="Proteomes" id="UP000572051"/>
    </source>
</evidence>
<dbReference type="Proteomes" id="UP000572051">
    <property type="component" value="Unassembled WGS sequence"/>
</dbReference>
<accession>A0A7Z0EQJ1</accession>
<evidence type="ECO:0000313" key="3">
    <source>
        <dbReference type="EMBL" id="NYJ35901.1"/>
    </source>
</evidence>
<keyword evidence="2" id="KW-0812">Transmembrane</keyword>
<keyword evidence="2" id="KW-0472">Membrane</keyword>
<feature type="transmembrane region" description="Helical" evidence="2">
    <location>
        <begin position="46"/>
        <end position="71"/>
    </location>
</feature>
<feature type="transmembrane region" description="Helical" evidence="2">
    <location>
        <begin position="255"/>
        <end position="275"/>
    </location>
</feature>
<evidence type="ECO:0000256" key="1">
    <source>
        <dbReference type="SAM" id="MobiDB-lite"/>
    </source>
</evidence>
<name>A0A7Z0EQJ1_9ACTN</name>
<reference evidence="3 4" key="1">
    <citation type="submission" date="2020-07" db="EMBL/GenBank/DDBJ databases">
        <title>Sequencing the genomes of 1000 actinobacteria strains.</title>
        <authorList>
            <person name="Klenk H.-P."/>
        </authorList>
    </citation>
    <scope>NUCLEOTIDE SEQUENCE [LARGE SCALE GENOMIC DNA]</scope>
    <source>
        <strain evidence="3 4">DSM 44442</strain>
    </source>
</reference>
<proteinExistence type="predicted"/>
<evidence type="ECO:0000256" key="2">
    <source>
        <dbReference type="SAM" id="Phobius"/>
    </source>
</evidence>
<feature type="transmembrane region" description="Helical" evidence="2">
    <location>
        <begin position="130"/>
        <end position="159"/>
    </location>
</feature>
<feature type="transmembrane region" description="Helical" evidence="2">
    <location>
        <begin position="205"/>
        <end position="225"/>
    </location>
</feature>
<feature type="compositionally biased region" description="Basic and acidic residues" evidence="1">
    <location>
        <begin position="1"/>
        <end position="17"/>
    </location>
</feature>
<dbReference type="RefSeq" id="WP_246406296.1">
    <property type="nucleotide sequence ID" value="NZ_JACCFS010000001.1"/>
</dbReference>